<dbReference type="CDD" id="cd18809">
    <property type="entry name" value="SF1_C_RecD"/>
    <property type="match status" value="1"/>
</dbReference>
<evidence type="ECO:0000256" key="4">
    <source>
        <dbReference type="ARBA" id="ARBA00022801"/>
    </source>
</evidence>
<dbReference type="EMBL" id="BTGD01000025">
    <property type="protein sequence ID" value="GMM59034.1"/>
    <property type="molecule type" value="Genomic_DNA"/>
</dbReference>
<organism evidence="16 17">
    <name type="scientific">Maudiozyma humilis</name>
    <name type="common">Sour dough yeast</name>
    <name type="synonym">Kazachstania humilis</name>
    <dbReference type="NCBI Taxonomy" id="51915"/>
    <lineage>
        <taxon>Eukaryota</taxon>
        <taxon>Fungi</taxon>
        <taxon>Dikarya</taxon>
        <taxon>Ascomycota</taxon>
        <taxon>Saccharomycotina</taxon>
        <taxon>Saccharomycetes</taxon>
        <taxon>Saccharomycetales</taxon>
        <taxon>Saccharomycetaceae</taxon>
        <taxon>Maudiozyma</taxon>
    </lineage>
</organism>
<proteinExistence type="inferred from homology"/>
<dbReference type="GO" id="GO:0006281">
    <property type="term" value="P:DNA repair"/>
    <property type="evidence" value="ECO:0007669"/>
    <property type="project" value="UniProtKB-UniRule"/>
</dbReference>
<accession>A0AAV5S599</accession>
<dbReference type="PANTHER" id="PTHR47642:SF5">
    <property type="entry name" value="ATP-DEPENDENT DNA HELICASE"/>
    <property type="match status" value="1"/>
</dbReference>
<keyword evidence="12 13" id="KW-0539">Nucleus</keyword>
<feature type="binding site" evidence="13">
    <location>
        <begin position="287"/>
        <end position="294"/>
    </location>
    <ligand>
        <name>ATP</name>
        <dbReference type="ChEBI" id="CHEBI:30616"/>
    </ligand>
</feature>
<keyword evidence="7 13" id="KW-0238">DNA-binding</keyword>
<feature type="region of interest" description="Disordered" evidence="14">
    <location>
        <begin position="150"/>
        <end position="172"/>
    </location>
</feature>
<evidence type="ECO:0000313" key="16">
    <source>
        <dbReference type="EMBL" id="GMM59034.1"/>
    </source>
</evidence>
<dbReference type="SMART" id="SM00382">
    <property type="entry name" value="AAA"/>
    <property type="match status" value="1"/>
</dbReference>
<evidence type="ECO:0000256" key="9">
    <source>
        <dbReference type="ARBA" id="ARBA00023172"/>
    </source>
</evidence>
<feature type="region of interest" description="Disordered" evidence="14">
    <location>
        <begin position="1"/>
        <end position="112"/>
    </location>
</feature>
<dbReference type="GO" id="GO:0016787">
    <property type="term" value="F:hydrolase activity"/>
    <property type="evidence" value="ECO:0007669"/>
    <property type="project" value="UniProtKB-KW"/>
</dbReference>
<keyword evidence="11 13" id="KW-0413">Isomerase</keyword>
<dbReference type="HAMAP" id="MF_03177">
    <property type="entry name" value="RRM3"/>
    <property type="match status" value="1"/>
</dbReference>
<dbReference type="InterPro" id="IPR049163">
    <property type="entry name" value="Pif1-like_2B_dom"/>
</dbReference>
<evidence type="ECO:0000256" key="3">
    <source>
        <dbReference type="ARBA" id="ARBA00022763"/>
    </source>
</evidence>
<keyword evidence="2 13" id="KW-0547">Nucleotide-binding</keyword>
<dbReference type="GO" id="GO:0006260">
    <property type="term" value="P:DNA replication"/>
    <property type="evidence" value="ECO:0007669"/>
    <property type="project" value="UniProtKB-UniRule"/>
</dbReference>
<dbReference type="InterPro" id="IPR003593">
    <property type="entry name" value="AAA+_ATPase"/>
</dbReference>
<dbReference type="Pfam" id="PF21530">
    <property type="entry name" value="Pif1_2B_dom"/>
    <property type="match status" value="1"/>
</dbReference>
<dbReference type="InterPro" id="IPR048293">
    <property type="entry name" value="PIF1_RRM3_pfh1"/>
</dbReference>
<keyword evidence="13" id="KW-0779">Telomere</keyword>
<evidence type="ECO:0000256" key="6">
    <source>
        <dbReference type="ARBA" id="ARBA00022840"/>
    </source>
</evidence>
<evidence type="ECO:0000256" key="12">
    <source>
        <dbReference type="ARBA" id="ARBA00023242"/>
    </source>
</evidence>
<feature type="compositionally biased region" description="Polar residues" evidence="14">
    <location>
        <begin position="17"/>
        <end position="26"/>
    </location>
</feature>
<comment type="caution">
    <text evidence="16">The sequence shown here is derived from an EMBL/GenBank/DDBJ whole genome shotgun (WGS) entry which is preliminary data.</text>
</comment>
<reference evidence="16 17" key="1">
    <citation type="journal article" date="2023" name="Elife">
        <title>Identification of key yeast species and microbe-microbe interactions impacting larval growth of Drosophila in the wild.</title>
        <authorList>
            <person name="Mure A."/>
            <person name="Sugiura Y."/>
            <person name="Maeda R."/>
            <person name="Honda K."/>
            <person name="Sakurai N."/>
            <person name="Takahashi Y."/>
            <person name="Watada M."/>
            <person name="Katoh T."/>
            <person name="Gotoh A."/>
            <person name="Gotoh Y."/>
            <person name="Taniguchi I."/>
            <person name="Nakamura K."/>
            <person name="Hayashi T."/>
            <person name="Katayama T."/>
            <person name="Uemura T."/>
            <person name="Hattori Y."/>
        </authorList>
    </citation>
    <scope>NUCLEOTIDE SEQUENCE [LARGE SCALE GENOMIC DNA]</scope>
    <source>
        <strain evidence="16 17">KH-74</strain>
    </source>
</reference>
<feature type="compositionally biased region" description="Basic residues" evidence="14">
    <location>
        <begin position="94"/>
        <end position="103"/>
    </location>
</feature>
<keyword evidence="6 13" id="KW-0067">ATP-binding</keyword>
<feature type="compositionally biased region" description="Polar residues" evidence="14">
    <location>
        <begin position="241"/>
        <end position="255"/>
    </location>
</feature>
<evidence type="ECO:0000256" key="13">
    <source>
        <dbReference type="HAMAP-Rule" id="MF_03177"/>
    </source>
</evidence>
<keyword evidence="8" id="KW-0496">Mitochondrion</keyword>
<evidence type="ECO:0000256" key="14">
    <source>
        <dbReference type="SAM" id="MobiDB-lite"/>
    </source>
</evidence>
<protein>
    <recommendedName>
        <fullName evidence="13">ATP-dependent DNA helicase RRM3</fullName>
        <ecNumber evidence="13">5.6.2.3</ecNumber>
    </recommendedName>
    <alternativeName>
        <fullName evidence="13">DNA 5'-3' helicase RRM3</fullName>
    </alternativeName>
    <alternativeName>
        <fullName evidence="13">rDNA recombination mutation protein 3</fullName>
    </alternativeName>
</protein>
<keyword evidence="3 13" id="KW-0227">DNA damage</keyword>
<dbReference type="GO" id="GO:0006310">
    <property type="term" value="P:DNA recombination"/>
    <property type="evidence" value="ECO:0007669"/>
    <property type="project" value="UniProtKB-KW"/>
</dbReference>
<evidence type="ECO:0000256" key="11">
    <source>
        <dbReference type="ARBA" id="ARBA00023235"/>
    </source>
</evidence>
<dbReference type="EC" id="5.6.2.3" evidence="13"/>
<evidence type="ECO:0000313" key="17">
    <source>
        <dbReference type="Proteomes" id="UP001377567"/>
    </source>
</evidence>
<evidence type="ECO:0000256" key="5">
    <source>
        <dbReference type="ARBA" id="ARBA00022806"/>
    </source>
</evidence>
<sequence length="760" mass="84835">MLRSQSSSSKSRSDNSKTNLRQSSIASFFGSRGSSQPSKSSSINTITKSSSQHSHAHGSSSHGSSRTLAAPSRKPVSASQPEVITISDTPAPSRHTHTASRHAPRLDRSRTRVSKPMALFSSQGSFDECDPDEELRKLQHVRKLNSYKQSLPRAPTLRRSDSQTKVLETELESDGSTTFKEVTSISGGSRQLSFTSTQLDLDTLPQSTQLSAIGTSRPSLKRNNSSLAQLNMSFGKRVKPLSNNRNGINGGASSSKKSKFPTIKLTKEQETVIDLVVNKKANIFYTGSAGTGKSVILRHIVSKLGAIYGHDAVAITASTGLAATTIGGVTLHKWSGIGIGRAPVDTLVSRVMKRRDLVNIYKNTRVLIIDEVSMIDGEFLAKIETIARNVRKSDRPFGGIQVVLTGDFFQLPPVQRRDDAQSYGNQTIFCFESSIWKRCVHKTILLTKVFRQQDNQLVDILNQVRFGNVDSEMCQTLRSLSREVKYDDGIVPTELYSTRYEVENSNTRQLSQLPGREYKYEAEDIATPEQRKVLDSAVMAERTLVLKTDAQVMMLKNRPEYDLVNGTLGKVLFFSTTKLILKMNELYGKLDDEVIRDMRLVSEVIGNPLKRNDGEFLREISARPLKRHRLIQELCNIAASERQPISILPYVRWSIGQGKSFHELVERDRFPVDLPGDKSGLERVQLPIMLCWALSIHKAQGQTIQRLKVDLKRTFEAGQVYVALSRAVSMDNLQVLNFNPKKIRANEKVKEFYSSLETIK</sequence>
<dbReference type="GO" id="GO:0000723">
    <property type="term" value="P:telomere maintenance"/>
    <property type="evidence" value="ECO:0007669"/>
    <property type="project" value="InterPro"/>
</dbReference>
<evidence type="ECO:0000256" key="8">
    <source>
        <dbReference type="ARBA" id="ARBA00023128"/>
    </source>
</evidence>
<dbReference type="GO" id="GO:0043139">
    <property type="term" value="F:5'-3' DNA helicase activity"/>
    <property type="evidence" value="ECO:0007669"/>
    <property type="project" value="UniProtKB-UniRule"/>
</dbReference>
<dbReference type="GO" id="GO:0005634">
    <property type="term" value="C:nucleus"/>
    <property type="evidence" value="ECO:0007669"/>
    <property type="project" value="UniProtKB-SubCell"/>
</dbReference>
<evidence type="ECO:0000256" key="7">
    <source>
        <dbReference type="ARBA" id="ARBA00023125"/>
    </source>
</evidence>
<dbReference type="Proteomes" id="UP001377567">
    <property type="component" value="Unassembled WGS sequence"/>
</dbReference>
<dbReference type="CDD" id="cd18037">
    <property type="entry name" value="DEXSc_Pif1_like"/>
    <property type="match status" value="1"/>
</dbReference>
<keyword evidence="5 13" id="KW-0347">Helicase</keyword>
<feature type="compositionally biased region" description="Low complexity" evidence="14">
    <location>
        <begin position="1"/>
        <end position="10"/>
    </location>
</feature>
<evidence type="ECO:0000256" key="10">
    <source>
        <dbReference type="ARBA" id="ARBA00023204"/>
    </source>
</evidence>
<feature type="DNA-binding region" evidence="13">
    <location>
        <begin position="719"/>
        <end position="738"/>
    </location>
</feature>
<feature type="region of interest" description="Disordered" evidence="14">
    <location>
        <begin position="238"/>
        <end position="259"/>
    </location>
</feature>
<comment type="catalytic activity">
    <reaction evidence="13">
        <text>ATP + H2O = ADP + phosphate + H(+)</text>
        <dbReference type="Rhea" id="RHEA:13065"/>
        <dbReference type="ChEBI" id="CHEBI:15377"/>
        <dbReference type="ChEBI" id="CHEBI:15378"/>
        <dbReference type="ChEBI" id="CHEBI:30616"/>
        <dbReference type="ChEBI" id="CHEBI:43474"/>
        <dbReference type="ChEBI" id="CHEBI:456216"/>
        <dbReference type="EC" id="5.6.2.3"/>
    </reaction>
</comment>
<dbReference type="SUPFAM" id="SSF52540">
    <property type="entry name" value="P-loop containing nucleoside triphosphate hydrolases"/>
    <property type="match status" value="2"/>
</dbReference>
<dbReference type="Gene3D" id="3.40.50.300">
    <property type="entry name" value="P-loop containing nucleotide triphosphate hydrolases"/>
    <property type="match status" value="1"/>
</dbReference>
<dbReference type="InterPro" id="IPR010285">
    <property type="entry name" value="DNA_helicase_pif1-like_DEAD"/>
</dbReference>
<gene>
    <name evidence="13" type="primary">RRM3</name>
    <name evidence="16" type="ORF">DAKH74_056510</name>
</gene>
<keyword evidence="13" id="KW-0158">Chromosome</keyword>
<dbReference type="GO" id="GO:0000781">
    <property type="term" value="C:chromosome, telomeric region"/>
    <property type="evidence" value="ECO:0007669"/>
    <property type="project" value="UniProtKB-SubCell"/>
</dbReference>
<dbReference type="InterPro" id="IPR028880">
    <property type="entry name" value="Rrm3"/>
</dbReference>
<dbReference type="GO" id="GO:0005657">
    <property type="term" value="C:replication fork"/>
    <property type="evidence" value="ECO:0007669"/>
    <property type="project" value="UniProtKB-UniRule"/>
</dbReference>
<feature type="domain" description="AAA+ ATPase" evidence="15">
    <location>
        <begin position="279"/>
        <end position="429"/>
    </location>
</feature>
<dbReference type="GO" id="GO:0005739">
    <property type="term" value="C:mitochondrion"/>
    <property type="evidence" value="ECO:0007669"/>
    <property type="project" value="UniProtKB-SubCell"/>
</dbReference>
<keyword evidence="17" id="KW-1185">Reference proteome</keyword>
<dbReference type="GO" id="GO:0005524">
    <property type="term" value="F:ATP binding"/>
    <property type="evidence" value="ECO:0007669"/>
    <property type="project" value="UniProtKB-UniRule"/>
</dbReference>
<evidence type="ECO:0000256" key="1">
    <source>
        <dbReference type="ARBA" id="ARBA00004173"/>
    </source>
</evidence>
<keyword evidence="4 13" id="KW-0378">Hydrolase</keyword>
<feature type="compositionally biased region" description="Polar residues" evidence="14">
    <location>
        <begin position="77"/>
        <end position="90"/>
    </location>
</feature>
<dbReference type="GO" id="GO:0051880">
    <property type="term" value="F:G-quadruplex DNA binding"/>
    <property type="evidence" value="ECO:0007669"/>
    <property type="project" value="UniProtKB-UniRule"/>
</dbReference>
<comment type="function">
    <text evidence="13">5' to 3' DNA replicative helicase recruited to paused replisomes to promote fork progression throughout nonhistone protein-DNA complexes, naturally occurring impediments that are encountered in each S phase where replication forks pauses. Required for timely replication of the telomere and subtelomeric DNA and for wild-type levels of telomeric silencing. Involved in DNA repair during stalled replication fork, regulation of fragile sites expression and essential for genome stability. Plays also a role in mtDNA replication. Has G-quadruplex (G4) unwinding activity and can suppress G4-induced genome instability when PIF1 levels are low.</text>
</comment>
<keyword evidence="9" id="KW-0233">DNA recombination</keyword>
<dbReference type="HAMAP" id="MF_03176">
    <property type="entry name" value="PIF1"/>
    <property type="match status" value="1"/>
</dbReference>
<dbReference type="Pfam" id="PF05970">
    <property type="entry name" value="PIF1"/>
    <property type="match status" value="1"/>
</dbReference>
<dbReference type="InterPro" id="IPR051055">
    <property type="entry name" value="PIF1_helicase"/>
</dbReference>
<dbReference type="AlphaFoldDB" id="A0AAV5S599"/>
<evidence type="ECO:0000256" key="2">
    <source>
        <dbReference type="ARBA" id="ARBA00022741"/>
    </source>
</evidence>
<dbReference type="InterPro" id="IPR027417">
    <property type="entry name" value="P-loop_NTPase"/>
</dbReference>
<keyword evidence="10 13" id="KW-0234">DNA repair</keyword>
<comment type="similarity">
    <text evidence="13">Belongs to the helicase family. PIF1 subfamily.</text>
</comment>
<name>A0AAV5S599_MAUHU</name>
<feature type="compositionally biased region" description="Low complexity" evidence="14">
    <location>
        <begin position="31"/>
        <end position="65"/>
    </location>
</feature>
<evidence type="ECO:0000259" key="15">
    <source>
        <dbReference type="SMART" id="SM00382"/>
    </source>
</evidence>
<dbReference type="PANTHER" id="PTHR47642">
    <property type="entry name" value="ATP-DEPENDENT DNA HELICASE"/>
    <property type="match status" value="1"/>
</dbReference>
<comment type="subcellular location">
    <subcellularLocation>
        <location evidence="1">Mitochondrion</location>
    </subcellularLocation>
    <subcellularLocation>
        <location evidence="13">Nucleus</location>
    </subcellularLocation>
    <subcellularLocation>
        <location evidence="13">Chromosome</location>
        <location evidence="13">Telomere</location>
    </subcellularLocation>
</comment>